<evidence type="ECO:0000313" key="12">
    <source>
        <dbReference type="Proteomes" id="UP000054771"/>
    </source>
</evidence>
<keyword evidence="6" id="KW-0408">Iron</keyword>
<dbReference type="GO" id="GO:0046872">
    <property type="term" value="F:metal ion binding"/>
    <property type="evidence" value="ECO:0007669"/>
    <property type="project" value="UniProtKB-KW"/>
</dbReference>
<evidence type="ECO:0000256" key="6">
    <source>
        <dbReference type="ARBA" id="ARBA00023004"/>
    </source>
</evidence>
<dbReference type="STRING" id="454130.A0A0U5GBW1"/>
<keyword evidence="9" id="KW-0812">Transmembrane</keyword>
<keyword evidence="4" id="KW-0479">Metal-binding</keyword>
<dbReference type="InterPro" id="IPR000028">
    <property type="entry name" value="Chloroperoxidase"/>
</dbReference>
<keyword evidence="9" id="KW-0472">Membrane</keyword>
<dbReference type="Proteomes" id="UP000054771">
    <property type="component" value="Unassembled WGS sequence"/>
</dbReference>
<accession>A0A0U5GBW1</accession>
<reference evidence="12" key="1">
    <citation type="journal article" date="2016" name="Genome Announc.">
        <title>Draft genome sequences of fungus Aspergillus calidoustus.</title>
        <authorList>
            <person name="Horn F."/>
            <person name="Linde J."/>
            <person name="Mattern D.J."/>
            <person name="Walther G."/>
            <person name="Guthke R."/>
            <person name="Scherlach K."/>
            <person name="Martin K."/>
            <person name="Brakhage A.A."/>
            <person name="Petzke L."/>
            <person name="Valiante V."/>
        </authorList>
    </citation>
    <scope>NUCLEOTIDE SEQUENCE [LARGE SCALE GENOMIC DNA]</scope>
    <source>
        <strain evidence="12">SF006504</strain>
    </source>
</reference>
<evidence type="ECO:0000256" key="4">
    <source>
        <dbReference type="ARBA" id="ARBA00022723"/>
    </source>
</evidence>
<feature type="region of interest" description="Disordered" evidence="8">
    <location>
        <begin position="26"/>
        <end position="73"/>
    </location>
</feature>
<evidence type="ECO:0000256" key="3">
    <source>
        <dbReference type="ARBA" id="ARBA00022617"/>
    </source>
</evidence>
<keyword evidence="5" id="KW-0560">Oxidoreductase</keyword>
<dbReference type="GO" id="GO:0004601">
    <property type="term" value="F:peroxidase activity"/>
    <property type="evidence" value="ECO:0007669"/>
    <property type="project" value="UniProtKB-KW"/>
</dbReference>
<dbReference type="Pfam" id="PF01328">
    <property type="entry name" value="Peroxidase_2"/>
    <property type="match status" value="1"/>
</dbReference>
<protein>
    <recommendedName>
        <fullName evidence="10">Heme haloperoxidase family profile domain-containing protein</fullName>
    </recommendedName>
</protein>
<dbReference type="PANTHER" id="PTHR33577">
    <property type="entry name" value="STERIGMATOCYSTIN BIOSYNTHESIS PEROXIDASE STCC-RELATED"/>
    <property type="match status" value="1"/>
</dbReference>
<organism evidence="11 12">
    <name type="scientific">Aspergillus calidoustus</name>
    <dbReference type="NCBI Taxonomy" id="454130"/>
    <lineage>
        <taxon>Eukaryota</taxon>
        <taxon>Fungi</taxon>
        <taxon>Dikarya</taxon>
        <taxon>Ascomycota</taxon>
        <taxon>Pezizomycotina</taxon>
        <taxon>Eurotiomycetes</taxon>
        <taxon>Eurotiomycetidae</taxon>
        <taxon>Eurotiales</taxon>
        <taxon>Aspergillaceae</taxon>
        <taxon>Aspergillus</taxon>
        <taxon>Aspergillus subgen. Nidulantes</taxon>
    </lineage>
</organism>
<comment type="similarity">
    <text evidence="7">Belongs to the chloroperoxidase family.</text>
</comment>
<name>A0A0U5GBW1_ASPCI</name>
<keyword evidence="3" id="KW-0349">Heme</keyword>
<dbReference type="PANTHER" id="PTHR33577:SF9">
    <property type="entry name" value="PEROXIDASE STCC"/>
    <property type="match status" value="1"/>
</dbReference>
<feature type="compositionally biased region" description="Polar residues" evidence="8">
    <location>
        <begin position="39"/>
        <end position="52"/>
    </location>
</feature>
<comment type="cofactor">
    <cofactor evidence="1">
        <name>heme b</name>
        <dbReference type="ChEBI" id="CHEBI:60344"/>
    </cofactor>
</comment>
<evidence type="ECO:0000256" key="5">
    <source>
        <dbReference type="ARBA" id="ARBA00023002"/>
    </source>
</evidence>
<dbReference type="Gene3D" id="1.10.489.10">
    <property type="entry name" value="Chloroperoxidase-like"/>
    <property type="match status" value="1"/>
</dbReference>
<sequence>MRRVARWRDLNSPFRISPLPCRAIKVPHHGATKTKQTSRAKMTTQRRAQQAPESDPISLPRGEYHPASPSDSRAPCPILNSLANHGLISRTGRNVTKASLESALAEIGLARTARLALCSISFKVHADEGDPNAPKGSSRLGFREAGQVDEDGVDVLNLDQVGRPQGMEHDVSLSRRDRAVGDHMKLDRGLYEQLMGVAGPKDAKKRSFKLWSLASYRKSLYADAKATNPHLVFGIPQHAAGCLEVAAMQAVFGKGVFKGVPREYYEAVLGEERLPYREGWRPRRFMLLLEIAVFAIFVAVLAWPFSLF</sequence>
<evidence type="ECO:0000256" key="9">
    <source>
        <dbReference type="SAM" id="Phobius"/>
    </source>
</evidence>
<keyword evidence="12" id="KW-1185">Reference proteome</keyword>
<keyword evidence="9" id="KW-1133">Transmembrane helix</keyword>
<dbReference type="OMA" id="AFANPIF"/>
<proteinExistence type="inferred from homology"/>
<dbReference type="EMBL" id="CDMC01000010">
    <property type="protein sequence ID" value="CEL08142.1"/>
    <property type="molecule type" value="Genomic_DNA"/>
</dbReference>
<dbReference type="InterPro" id="IPR036851">
    <property type="entry name" value="Chloroperoxidase-like_sf"/>
</dbReference>
<dbReference type="OrthoDB" id="407298at2759"/>
<evidence type="ECO:0000256" key="1">
    <source>
        <dbReference type="ARBA" id="ARBA00001970"/>
    </source>
</evidence>
<dbReference type="SUPFAM" id="SSF47571">
    <property type="entry name" value="Cloroperoxidase"/>
    <property type="match status" value="1"/>
</dbReference>
<keyword evidence="2" id="KW-0575">Peroxidase</keyword>
<evidence type="ECO:0000256" key="8">
    <source>
        <dbReference type="SAM" id="MobiDB-lite"/>
    </source>
</evidence>
<feature type="domain" description="Heme haloperoxidase family profile" evidence="10">
    <location>
        <begin position="60"/>
        <end position="293"/>
    </location>
</feature>
<dbReference type="PROSITE" id="PS51405">
    <property type="entry name" value="HEME_HALOPEROXIDASE"/>
    <property type="match status" value="1"/>
</dbReference>
<dbReference type="AlphaFoldDB" id="A0A0U5GBW1"/>
<evidence type="ECO:0000259" key="10">
    <source>
        <dbReference type="PROSITE" id="PS51405"/>
    </source>
</evidence>
<feature type="compositionally biased region" description="Basic residues" evidence="8">
    <location>
        <begin position="26"/>
        <end position="38"/>
    </location>
</feature>
<gene>
    <name evidence="11" type="ORF">ASPCAL11295</name>
</gene>
<feature type="transmembrane region" description="Helical" evidence="9">
    <location>
        <begin position="285"/>
        <end position="305"/>
    </location>
</feature>
<evidence type="ECO:0000256" key="7">
    <source>
        <dbReference type="ARBA" id="ARBA00025795"/>
    </source>
</evidence>
<evidence type="ECO:0000256" key="2">
    <source>
        <dbReference type="ARBA" id="ARBA00022559"/>
    </source>
</evidence>
<evidence type="ECO:0000313" key="11">
    <source>
        <dbReference type="EMBL" id="CEL08142.1"/>
    </source>
</evidence>